<evidence type="ECO:0000259" key="8">
    <source>
        <dbReference type="PROSITE" id="PS50076"/>
    </source>
</evidence>
<dbReference type="Pfam" id="PF13862">
    <property type="entry name" value="BCCIP"/>
    <property type="match status" value="1"/>
</dbReference>
<evidence type="ECO:0000256" key="2">
    <source>
        <dbReference type="ARBA" id="ARBA00039611"/>
    </source>
</evidence>
<dbReference type="SUPFAM" id="SSF46565">
    <property type="entry name" value="Chaperone J-domain"/>
    <property type="match status" value="1"/>
</dbReference>
<feature type="region of interest" description="Disordered" evidence="7">
    <location>
        <begin position="1"/>
        <end position="22"/>
    </location>
</feature>
<dbReference type="PANTHER" id="PTHR44298:SF1">
    <property type="entry name" value="DNAJ HOMOLOG SUBFAMILY B MEMBER 11"/>
    <property type="match status" value="1"/>
</dbReference>
<protein>
    <recommendedName>
        <fullName evidence="2">DnaJ homolog subfamily B member 11</fullName>
    </recommendedName>
    <alternativeName>
        <fullName evidence="4">ER-associated DNAJ</fullName>
    </alternativeName>
    <alternativeName>
        <fullName evidence="5">ER-associated Hsp40 co-chaperone</fullName>
    </alternativeName>
    <alternativeName>
        <fullName evidence="3">Endoplasmic reticulum DNA J domain-containing protein 3</fullName>
    </alternativeName>
</protein>
<evidence type="ECO:0000256" key="6">
    <source>
        <dbReference type="ARBA" id="ARBA00046194"/>
    </source>
</evidence>
<feature type="domain" description="J" evidence="8">
    <location>
        <begin position="257"/>
        <end position="321"/>
    </location>
</feature>
<sequence>MSAKRSRMMDTDMAEDHDSSDDEVGMEMEDLADQKVPMELKGLSIEEDDYFGIKQLLLPLLPNSNVTLADVANDIIAQNFIGHIIKQVDPQTEEANDEDPVLSLSTILPLNNQKWAQDLGKHLMKKAEGTKDVNPLGLRSFLEGKNNAWMVNSRFVNFPARAEGLLSLLQDVDDASKKKHKSSWKFDNVLLIVPRMHPKSDNEMESEIVYKNQEDELLIQGAANFEEWSMEWNAESDFKQEEESVGWDDEDLYTEKDLYEILDVPRTASISEIKSAYKSIARQYHPDRNPDPEASEIFQEATYAKEILTDDELRSRYDSCGHECLKDAPTGGGGADFSDILQDLFDFPGQGQNAGPKKGDDVFVPLSVTLEELYNGAEVNYVRRKLVPETAPGTRKCNCRVVMKQQQQGIYINMVQEEVCDQCQNIKWEPEEDTVEIEIQPGMPDGQVLFLEAEGEQSADAPPGDLKFVLHELPHPIFDRKGENLFLNVTISLQDSLTGFETEATHLDGRKIKIRRSGITRPGFRQKLANEGMPKYGGGFGFLLITFDIDFPTKTLSENEKTKISEILQSLES</sequence>
<dbReference type="Gene3D" id="2.60.260.20">
    <property type="entry name" value="Urease metallochaperone UreE, N-terminal domain"/>
    <property type="match status" value="2"/>
</dbReference>
<evidence type="ECO:0000256" key="5">
    <source>
        <dbReference type="ARBA" id="ARBA00042329"/>
    </source>
</evidence>
<reference evidence="9 10" key="1">
    <citation type="submission" date="2021-04" db="EMBL/GenBank/DDBJ databases">
        <authorList>
            <person name="Bliznina A."/>
        </authorList>
    </citation>
    <scope>NUCLEOTIDE SEQUENCE [LARGE SCALE GENOMIC DNA]</scope>
</reference>
<dbReference type="InterPro" id="IPR051736">
    <property type="entry name" value="DnaJ-B11-like"/>
</dbReference>
<dbReference type="Proteomes" id="UP001158576">
    <property type="component" value="Chromosome 2"/>
</dbReference>
<organism evidence="9 10">
    <name type="scientific">Oikopleura dioica</name>
    <name type="common">Tunicate</name>
    <dbReference type="NCBI Taxonomy" id="34765"/>
    <lineage>
        <taxon>Eukaryota</taxon>
        <taxon>Metazoa</taxon>
        <taxon>Chordata</taxon>
        <taxon>Tunicata</taxon>
        <taxon>Appendicularia</taxon>
        <taxon>Copelata</taxon>
        <taxon>Oikopleuridae</taxon>
        <taxon>Oikopleura</taxon>
    </lineage>
</organism>
<dbReference type="PANTHER" id="PTHR44298">
    <property type="entry name" value="DNAJ HOMOLOG SUBFAMILY B MEMBER 11"/>
    <property type="match status" value="1"/>
</dbReference>
<keyword evidence="1" id="KW-0732">Signal</keyword>
<dbReference type="PRINTS" id="PR00625">
    <property type="entry name" value="JDOMAIN"/>
</dbReference>
<evidence type="ECO:0000256" key="7">
    <source>
        <dbReference type="SAM" id="MobiDB-lite"/>
    </source>
</evidence>
<dbReference type="CDD" id="cd10747">
    <property type="entry name" value="DnaJ_C"/>
    <property type="match status" value="1"/>
</dbReference>
<dbReference type="Pfam" id="PF00226">
    <property type="entry name" value="DnaJ"/>
    <property type="match status" value="1"/>
</dbReference>
<dbReference type="SMART" id="SM00271">
    <property type="entry name" value="DnaJ"/>
    <property type="match status" value="1"/>
</dbReference>
<evidence type="ECO:0000256" key="3">
    <source>
        <dbReference type="ARBA" id="ARBA00041532"/>
    </source>
</evidence>
<dbReference type="EMBL" id="OU015567">
    <property type="protein sequence ID" value="CAG5112115.1"/>
    <property type="molecule type" value="Genomic_DNA"/>
</dbReference>
<dbReference type="InterPro" id="IPR025602">
    <property type="entry name" value="BCP1_family"/>
</dbReference>
<dbReference type="Pfam" id="PF01556">
    <property type="entry name" value="DnaJ_C"/>
    <property type="match status" value="1"/>
</dbReference>
<dbReference type="InterPro" id="IPR008971">
    <property type="entry name" value="HSP40/DnaJ_pept-bd"/>
</dbReference>
<dbReference type="PROSITE" id="PS50076">
    <property type="entry name" value="DNAJ_2"/>
    <property type="match status" value="1"/>
</dbReference>
<feature type="compositionally biased region" description="Basic and acidic residues" evidence="7">
    <location>
        <begin position="7"/>
        <end position="17"/>
    </location>
</feature>
<evidence type="ECO:0000256" key="4">
    <source>
        <dbReference type="ARBA" id="ARBA00041948"/>
    </source>
</evidence>
<gene>
    <name evidence="9" type="ORF">OKIOD_LOCUS15133</name>
</gene>
<evidence type="ECO:0000256" key="1">
    <source>
        <dbReference type="ARBA" id="ARBA00022729"/>
    </source>
</evidence>
<evidence type="ECO:0000313" key="10">
    <source>
        <dbReference type="Proteomes" id="UP001158576"/>
    </source>
</evidence>
<comment type="function">
    <text evidence="6">As a co-chaperone for HSPA5 it is required for proper folding, trafficking or degradation of proteins. Binds directly to both unfolded proteins that are substrates for ERAD and nascent unfolded peptide chains, but dissociates from the HSPA5-unfolded protein complex before folding is completed. May help recruiting HSPA5 and other chaperones to the substrate. Stimulates HSPA5 ATPase activity. It is necessary for maturation and correct trafficking of PKD1.</text>
</comment>
<dbReference type="Gene3D" id="1.10.287.110">
    <property type="entry name" value="DnaJ domain"/>
    <property type="match status" value="1"/>
</dbReference>
<dbReference type="InterPro" id="IPR036869">
    <property type="entry name" value="J_dom_sf"/>
</dbReference>
<name>A0ABN7T2R7_OIKDI</name>
<accession>A0ABN7T2R7</accession>
<dbReference type="SUPFAM" id="SSF49493">
    <property type="entry name" value="HSP40/DnaJ peptide-binding domain"/>
    <property type="match status" value="2"/>
</dbReference>
<dbReference type="InterPro" id="IPR001623">
    <property type="entry name" value="DnaJ_domain"/>
</dbReference>
<dbReference type="CDD" id="cd06257">
    <property type="entry name" value="DnaJ"/>
    <property type="match status" value="1"/>
</dbReference>
<dbReference type="InterPro" id="IPR002939">
    <property type="entry name" value="DnaJ_C"/>
</dbReference>
<keyword evidence="10" id="KW-1185">Reference proteome</keyword>
<proteinExistence type="predicted"/>
<evidence type="ECO:0000313" key="9">
    <source>
        <dbReference type="EMBL" id="CAG5112115.1"/>
    </source>
</evidence>